<evidence type="ECO:0000256" key="1">
    <source>
        <dbReference type="ARBA" id="ARBA00022617"/>
    </source>
</evidence>
<dbReference type="GO" id="GO:0004130">
    <property type="term" value="F:cytochrome-c peroxidase activity"/>
    <property type="evidence" value="ECO:0007669"/>
    <property type="project" value="TreeGrafter"/>
</dbReference>
<keyword evidence="8" id="KW-1185">Reference proteome</keyword>
<feature type="signal peptide" evidence="5">
    <location>
        <begin position="1"/>
        <end position="17"/>
    </location>
</feature>
<dbReference type="Proteomes" id="UP000283063">
    <property type="component" value="Chromosome"/>
</dbReference>
<dbReference type="InterPro" id="IPR009056">
    <property type="entry name" value="Cyt_c-like_dom"/>
</dbReference>
<evidence type="ECO:0000313" key="8">
    <source>
        <dbReference type="Proteomes" id="UP000283063"/>
    </source>
</evidence>
<dbReference type="SUPFAM" id="SSF46626">
    <property type="entry name" value="Cytochrome c"/>
    <property type="match status" value="1"/>
</dbReference>
<keyword evidence="2 4" id="KW-0479">Metal-binding</keyword>
<dbReference type="GO" id="GO:0046872">
    <property type="term" value="F:metal ion binding"/>
    <property type="evidence" value="ECO:0007669"/>
    <property type="project" value="UniProtKB-KW"/>
</dbReference>
<evidence type="ECO:0000256" key="2">
    <source>
        <dbReference type="ARBA" id="ARBA00022723"/>
    </source>
</evidence>
<organism evidence="7 8">
    <name type="scientific">Parasedimentitalea marina</name>
    <dbReference type="NCBI Taxonomy" id="2483033"/>
    <lineage>
        <taxon>Bacteria</taxon>
        <taxon>Pseudomonadati</taxon>
        <taxon>Pseudomonadota</taxon>
        <taxon>Alphaproteobacteria</taxon>
        <taxon>Rhodobacterales</taxon>
        <taxon>Paracoccaceae</taxon>
        <taxon>Parasedimentitalea</taxon>
    </lineage>
</organism>
<accession>A0A3T0N8I2</accession>
<dbReference type="Pfam" id="PF06537">
    <property type="entry name" value="DHOR"/>
    <property type="match status" value="1"/>
</dbReference>
<dbReference type="PROSITE" id="PS51007">
    <property type="entry name" value="CYTC"/>
    <property type="match status" value="1"/>
</dbReference>
<dbReference type="PANTHER" id="PTHR30600:SF4">
    <property type="entry name" value="CYTOCHROME C DOMAIN-CONTAINING PROTEIN"/>
    <property type="match status" value="1"/>
</dbReference>
<dbReference type="InterPro" id="IPR010538">
    <property type="entry name" value="DHOR"/>
</dbReference>
<name>A0A3T0N8I2_9RHOB</name>
<sequence length="507" mass="55110">MKATTVAALAATTPVQALDLNALQLSDPHLNITPRTDTEQTRITSVTAPAVSFDAAEQFEQNQAGAATVRARIDDEAFSQHSANISFEQELEFKLGNGLFKKIWVFSPASTLASDGLGPLYNARSCQRCHIKDGRGHIPQGADDSAVSMFLRISIPGDTPAEMAAVHDYIGMAPDPNYGTQLQDFSPPGMAPEYQFSVTYKDVEVSLSGGEVATLRAPSYQALNLGYGPLHADAMLSPRVAPPMIGLGLLEAIPVEDILAQADEDDANGDGISGRPNLTWSAEYDQVMLGRFGLKSGQPTVHQQSAGAFSGDIGISTPLFPDPWGECTEAQTDCRAAPHGDEDARDTEIDQPNMDLVTFYSRNLGVPARRDRDDPQVLRGKQVFYDTGCTSCHTPKFVTARLTDRPEHSFQLIWPYSDLLLHDMGEDLADNRPEGRATGREWRTPPLWGVGLTQQVSEQAGFLHDGRARTLLEAVLWHGGEAQVARDTVVQLAPEDRAALIRFLESL</sequence>
<evidence type="ECO:0000256" key="4">
    <source>
        <dbReference type="PROSITE-ProRule" id="PRU00433"/>
    </source>
</evidence>
<reference evidence="7 8" key="1">
    <citation type="submission" date="2018-10" db="EMBL/GenBank/DDBJ databases">
        <title>Parasedimentitalea marina sp. nov., a psychrophilic bacterium isolated from deep seawater of the New Britain Trench.</title>
        <authorList>
            <person name="Cao J."/>
        </authorList>
    </citation>
    <scope>NUCLEOTIDE SEQUENCE [LARGE SCALE GENOMIC DNA]</scope>
    <source>
        <strain evidence="7 8">W43</strain>
    </source>
</reference>
<proteinExistence type="predicted"/>
<feature type="domain" description="Cytochrome c" evidence="6">
    <location>
        <begin position="375"/>
        <end position="507"/>
    </location>
</feature>
<protein>
    <submittedName>
        <fullName evidence="7">Thiol oxidoreductase</fullName>
    </submittedName>
</protein>
<dbReference type="PANTHER" id="PTHR30600">
    <property type="entry name" value="CYTOCHROME C PEROXIDASE-RELATED"/>
    <property type="match status" value="1"/>
</dbReference>
<dbReference type="GO" id="GO:0009055">
    <property type="term" value="F:electron transfer activity"/>
    <property type="evidence" value="ECO:0007669"/>
    <property type="project" value="InterPro"/>
</dbReference>
<dbReference type="InterPro" id="IPR036909">
    <property type="entry name" value="Cyt_c-like_dom_sf"/>
</dbReference>
<dbReference type="PIRSF" id="PIRSF028099">
    <property type="entry name" value="DUF1111"/>
    <property type="match status" value="1"/>
</dbReference>
<gene>
    <name evidence="7" type="ORF">EBB79_05480</name>
</gene>
<keyword evidence="3 4" id="KW-0408">Iron</keyword>
<evidence type="ECO:0000259" key="6">
    <source>
        <dbReference type="PROSITE" id="PS51007"/>
    </source>
</evidence>
<dbReference type="GO" id="GO:0020037">
    <property type="term" value="F:heme binding"/>
    <property type="evidence" value="ECO:0007669"/>
    <property type="project" value="InterPro"/>
</dbReference>
<dbReference type="KEGG" id="sedi:EBB79_05480"/>
<dbReference type="AlphaFoldDB" id="A0A3T0N8I2"/>
<evidence type="ECO:0000256" key="5">
    <source>
        <dbReference type="SAM" id="SignalP"/>
    </source>
</evidence>
<dbReference type="InterPro" id="IPR051395">
    <property type="entry name" value="Cytochrome_c_Peroxidase/MauG"/>
</dbReference>
<keyword evidence="5" id="KW-0732">Signal</keyword>
<evidence type="ECO:0000313" key="7">
    <source>
        <dbReference type="EMBL" id="AZV80327.1"/>
    </source>
</evidence>
<dbReference type="OrthoDB" id="9805202at2"/>
<dbReference type="EMBL" id="CP033219">
    <property type="protein sequence ID" value="AZV80327.1"/>
    <property type="molecule type" value="Genomic_DNA"/>
</dbReference>
<feature type="chain" id="PRO_5019079028" evidence="5">
    <location>
        <begin position="18"/>
        <end position="507"/>
    </location>
</feature>
<dbReference type="RefSeq" id="WP_127750889.1">
    <property type="nucleotide sequence ID" value="NZ_CP033219.1"/>
</dbReference>
<evidence type="ECO:0000256" key="3">
    <source>
        <dbReference type="ARBA" id="ARBA00023004"/>
    </source>
</evidence>
<dbReference type="Gene3D" id="1.10.760.10">
    <property type="entry name" value="Cytochrome c-like domain"/>
    <property type="match status" value="1"/>
</dbReference>
<keyword evidence="1 4" id="KW-0349">Heme</keyword>